<dbReference type="VEuPathDB" id="FungiDB:ASPCADRAFT_6590"/>
<reference evidence="4" key="1">
    <citation type="journal article" date="2017" name="Genome Biol.">
        <title>Comparative genomics reveals high biological diversity and specific adaptations in the industrially and medically important fungal genus Aspergillus.</title>
        <authorList>
            <person name="de Vries R.P."/>
            <person name="Riley R."/>
            <person name="Wiebenga A."/>
            <person name="Aguilar-Osorio G."/>
            <person name="Amillis S."/>
            <person name="Uchima C.A."/>
            <person name="Anderluh G."/>
            <person name="Asadollahi M."/>
            <person name="Askin M."/>
            <person name="Barry K."/>
            <person name="Battaglia E."/>
            <person name="Bayram O."/>
            <person name="Benocci T."/>
            <person name="Braus-Stromeyer S.A."/>
            <person name="Caldana C."/>
            <person name="Canovas D."/>
            <person name="Cerqueira G.C."/>
            <person name="Chen F."/>
            <person name="Chen W."/>
            <person name="Choi C."/>
            <person name="Clum A."/>
            <person name="Dos Santos R.A."/>
            <person name="Damasio A.R."/>
            <person name="Diallinas G."/>
            <person name="Emri T."/>
            <person name="Fekete E."/>
            <person name="Flipphi M."/>
            <person name="Freyberg S."/>
            <person name="Gallo A."/>
            <person name="Gournas C."/>
            <person name="Habgood R."/>
            <person name="Hainaut M."/>
            <person name="Harispe M.L."/>
            <person name="Henrissat B."/>
            <person name="Hilden K.S."/>
            <person name="Hope R."/>
            <person name="Hossain A."/>
            <person name="Karabika E."/>
            <person name="Karaffa L."/>
            <person name="Karanyi Z."/>
            <person name="Krasevec N."/>
            <person name="Kuo A."/>
            <person name="Kusch H."/>
            <person name="LaButti K."/>
            <person name="Lagendijk E.L."/>
            <person name="Lapidus A."/>
            <person name="Levasseur A."/>
            <person name="Lindquist E."/>
            <person name="Lipzen A."/>
            <person name="Logrieco A.F."/>
            <person name="MacCabe A."/>
            <person name="Maekelae M.R."/>
            <person name="Malavazi I."/>
            <person name="Melin P."/>
            <person name="Meyer V."/>
            <person name="Mielnichuk N."/>
            <person name="Miskei M."/>
            <person name="Molnar A.P."/>
            <person name="Mule G."/>
            <person name="Ngan C.Y."/>
            <person name="Orejas M."/>
            <person name="Orosz E."/>
            <person name="Ouedraogo J.P."/>
            <person name="Overkamp K.M."/>
            <person name="Park H.-S."/>
            <person name="Perrone G."/>
            <person name="Piumi F."/>
            <person name="Punt P.J."/>
            <person name="Ram A.F."/>
            <person name="Ramon A."/>
            <person name="Rauscher S."/>
            <person name="Record E."/>
            <person name="Riano-Pachon D.M."/>
            <person name="Robert V."/>
            <person name="Roehrig J."/>
            <person name="Ruller R."/>
            <person name="Salamov A."/>
            <person name="Salih N.S."/>
            <person name="Samson R.A."/>
            <person name="Sandor E."/>
            <person name="Sanguinetti M."/>
            <person name="Schuetze T."/>
            <person name="Sepcic K."/>
            <person name="Shelest E."/>
            <person name="Sherlock G."/>
            <person name="Sophianopoulou V."/>
            <person name="Squina F.M."/>
            <person name="Sun H."/>
            <person name="Susca A."/>
            <person name="Todd R.B."/>
            <person name="Tsang A."/>
            <person name="Unkles S.E."/>
            <person name="van de Wiele N."/>
            <person name="van Rossen-Uffink D."/>
            <person name="Oliveira J.V."/>
            <person name="Vesth T.C."/>
            <person name="Visser J."/>
            <person name="Yu J.-H."/>
            <person name="Zhou M."/>
            <person name="Andersen M.R."/>
            <person name="Archer D.B."/>
            <person name="Baker S.E."/>
            <person name="Benoit I."/>
            <person name="Brakhage A.A."/>
            <person name="Braus G.H."/>
            <person name="Fischer R."/>
            <person name="Frisvad J.C."/>
            <person name="Goldman G.H."/>
            <person name="Houbraken J."/>
            <person name="Oakley B."/>
            <person name="Pocsi I."/>
            <person name="Scazzocchio C."/>
            <person name="Seiboth B."/>
            <person name="vanKuyk P.A."/>
            <person name="Wortman J."/>
            <person name="Dyer P.S."/>
            <person name="Grigoriev I.V."/>
        </authorList>
    </citation>
    <scope>NUCLEOTIDE SEQUENCE [LARGE SCALE GENOMIC DNA]</scope>
    <source>
        <strain evidence="4">ITEM 5010</strain>
    </source>
</reference>
<dbReference type="EMBL" id="KV907501">
    <property type="protein sequence ID" value="OOF94919.1"/>
    <property type="molecule type" value="Genomic_DNA"/>
</dbReference>
<dbReference type="Gene3D" id="3.40.50.1820">
    <property type="entry name" value="alpha/beta hydrolase"/>
    <property type="match status" value="1"/>
</dbReference>
<dbReference type="GO" id="GO:0052689">
    <property type="term" value="F:carboxylic ester hydrolase activity"/>
    <property type="evidence" value="ECO:0007669"/>
    <property type="project" value="UniProtKB-ARBA"/>
</dbReference>
<evidence type="ECO:0000313" key="3">
    <source>
        <dbReference type="EMBL" id="OOF94919.1"/>
    </source>
</evidence>
<keyword evidence="1" id="KW-0378">Hydrolase</keyword>
<accession>A0A1R3RKD0</accession>
<dbReference type="AlphaFoldDB" id="A0A1R3RKD0"/>
<dbReference type="PANTHER" id="PTHR33630">
    <property type="entry name" value="CUTINASE RV1984C-RELATED-RELATED"/>
    <property type="match status" value="1"/>
</dbReference>
<sequence length="126" mass="13530">MRLSKSTSLDLTTSTARGTTEFYPGTTYSMAKLIAENLMLTTNYENIIYPTVSETSSNSYFIGRAAVGTQVNSYVASCPDSRIVLLSYSESAMIVGDALAGGGGYLVLGNAQRRQSHSPTDCCLYL</sequence>
<dbReference type="InterPro" id="IPR000675">
    <property type="entry name" value="Cutinase/axe"/>
</dbReference>
<name>A0A1R3RKD0_ASPC5</name>
<keyword evidence="4" id="KW-1185">Reference proteome</keyword>
<evidence type="ECO:0000256" key="1">
    <source>
        <dbReference type="ARBA" id="ARBA00022801"/>
    </source>
</evidence>
<dbReference type="Pfam" id="PF01083">
    <property type="entry name" value="Cutinase"/>
    <property type="match status" value="1"/>
</dbReference>
<proteinExistence type="predicted"/>
<protein>
    <submittedName>
        <fullName evidence="3">Carbohydrate esterase family 5 protein</fullName>
    </submittedName>
</protein>
<keyword evidence="2" id="KW-1015">Disulfide bond</keyword>
<organism evidence="3 4">
    <name type="scientific">Aspergillus carbonarius (strain ITEM 5010)</name>
    <dbReference type="NCBI Taxonomy" id="602072"/>
    <lineage>
        <taxon>Eukaryota</taxon>
        <taxon>Fungi</taxon>
        <taxon>Dikarya</taxon>
        <taxon>Ascomycota</taxon>
        <taxon>Pezizomycotina</taxon>
        <taxon>Eurotiomycetes</taxon>
        <taxon>Eurotiomycetidae</taxon>
        <taxon>Eurotiales</taxon>
        <taxon>Aspergillaceae</taxon>
        <taxon>Aspergillus</taxon>
        <taxon>Aspergillus subgen. Circumdati</taxon>
    </lineage>
</organism>
<dbReference type="SUPFAM" id="SSF53474">
    <property type="entry name" value="alpha/beta-Hydrolases"/>
    <property type="match status" value="1"/>
</dbReference>
<dbReference type="STRING" id="602072.A0A1R3RKD0"/>
<gene>
    <name evidence="3" type="ORF">ASPCADRAFT_6590</name>
</gene>
<dbReference type="InterPro" id="IPR029058">
    <property type="entry name" value="AB_hydrolase_fold"/>
</dbReference>
<evidence type="ECO:0000256" key="2">
    <source>
        <dbReference type="ARBA" id="ARBA00023157"/>
    </source>
</evidence>
<dbReference type="PANTHER" id="PTHR33630:SF9">
    <property type="entry name" value="CUTINASE 4"/>
    <property type="match status" value="1"/>
</dbReference>
<dbReference type="Proteomes" id="UP000188318">
    <property type="component" value="Unassembled WGS sequence"/>
</dbReference>
<evidence type="ECO:0000313" key="4">
    <source>
        <dbReference type="Proteomes" id="UP000188318"/>
    </source>
</evidence>
<dbReference type="OrthoDB" id="2586582at2759"/>